<dbReference type="EMBL" id="CP060007">
    <property type="protein sequence ID" value="QNA44275.1"/>
    <property type="molecule type" value="Genomic_DNA"/>
</dbReference>
<keyword evidence="1" id="KW-0732">Signal</keyword>
<dbReference type="CDD" id="cd07534">
    <property type="entry name" value="HAD_CAP"/>
    <property type="match status" value="1"/>
</dbReference>
<dbReference type="PANTHER" id="PTHR31284:SF10">
    <property type="entry name" value="ACID PHOSPHATASE-LIKE PROTEIN"/>
    <property type="match status" value="1"/>
</dbReference>
<proteinExistence type="predicted"/>
<evidence type="ECO:0000256" key="1">
    <source>
        <dbReference type="ARBA" id="ARBA00022729"/>
    </source>
</evidence>
<gene>
    <name evidence="2" type="ORF">H4075_19765</name>
</gene>
<protein>
    <submittedName>
        <fullName evidence="2">5'-nucleotidase, lipoprotein e(P4) family</fullName>
    </submittedName>
</protein>
<evidence type="ECO:0000313" key="2">
    <source>
        <dbReference type="EMBL" id="QNA44275.1"/>
    </source>
</evidence>
<dbReference type="NCBIfam" id="TIGR01533">
    <property type="entry name" value="lipo_e_P4"/>
    <property type="match status" value="1"/>
</dbReference>
<keyword evidence="3" id="KW-1185">Reference proteome</keyword>
<dbReference type="PROSITE" id="PS51257">
    <property type="entry name" value="PROKAR_LIPOPROTEIN"/>
    <property type="match status" value="1"/>
</dbReference>
<reference evidence="3" key="1">
    <citation type="submission" date="2020-08" db="EMBL/GenBank/DDBJ databases">
        <title>Lacibacter sp. S13-6-6 genome sequencing.</title>
        <authorList>
            <person name="Jin L."/>
        </authorList>
    </citation>
    <scope>NUCLEOTIDE SEQUENCE [LARGE SCALE GENOMIC DNA]</scope>
    <source>
        <strain evidence="3">S13-6-6</strain>
    </source>
</reference>
<dbReference type="SFLD" id="SFLDS00003">
    <property type="entry name" value="Haloacid_Dehalogenase"/>
    <property type="match status" value="1"/>
</dbReference>
<dbReference type="KEGG" id="lacs:H4075_19765"/>
<dbReference type="PANTHER" id="PTHR31284">
    <property type="entry name" value="ACID PHOSPHATASE-LIKE PROTEIN"/>
    <property type="match status" value="1"/>
</dbReference>
<sequence length="268" mass="30742">MFKRSTVFTFLIILLSACKVQNKIAIVNHEAPVVLQGPAWAAAWQQKAGEYKALCYQAYNLAQMRLDFLLQRQYNKPVAIVTDIDETVLDNSPYQVHQAIQNAEYSDSSWIEWTNKVDCDTVPGARSFLSYAKSKGVAVFYITNRLEKERAATLKDLQRWNFPDATDDHLTMKTTTSGKETRRKQVADHYEILLLLGDNLSDFSEVFDKKPLEERNNNTENNASLFGSKFIVLPNAMYGDWDGAIYRFQYDLPAAEKEKIILKSLKKY</sequence>
<accession>A0A7G5XFM2</accession>
<dbReference type="RefSeq" id="WP_182802537.1">
    <property type="nucleotide sequence ID" value="NZ_CP060007.1"/>
</dbReference>
<dbReference type="AlphaFoldDB" id="A0A7G5XFM2"/>
<dbReference type="SFLD" id="SFLDG01125">
    <property type="entry name" value="C1.1:_Acid_Phosphatase_Like"/>
    <property type="match status" value="1"/>
</dbReference>
<dbReference type="InterPro" id="IPR023214">
    <property type="entry name" value="HAD_sf"/>
</dbReference>
<dbReference type="Proteomes" id="UP000515344">
    <property type="component" value="Chromosome"/>
</dbReference>
<dbReference type="Gene3D" id="3.40.50.1000">
    <property type="entry name" value="HAD superfamily/HAD-like"/>
    <property type="match status" value="1"/>
</dbReference>
<dbReference type="PIRSF" id="PIRSF019271">
    <property type="entry name" value="Acid_Ptase_C"/>
    <property type="match status" value="1"/>
</dbReference>
<dbReference type="InterPro" id="IPR005519">
    <property type="entry name" value="Acid_phosphat_B-like"/>
</dbReference>
<organism evidence="2 3">
    <name type="scientific">Lacibacter sediminis</name>
    <dbReference type="NCBI Taxonomy" id="2760713"/>
    <lineage>
        <taxon>Bacteria</taxon>
        <taxon>Pseudomonadati</taxon>
        <taxon>Bacteroidota</taxon>
        <taxon>Chitinophagia</taxon>
        <taxon>Chitinophagales</taxon>
        <taxon>Chitinophagaceae</taxon>
        <taxon>Lacibacter</taxon>
    </lineage>
</organism>
<evidence type="ECO:0000313" key="3">
    <source>
        <dbReference type="Proteomes" id="UP000515344"/>
    </source>
</evidence>
<dbReference type="InterPro" id="IPR036412">
    <property type="entry name" value="HAD-like_sf"/>
</dbReference>
<dbReference type="Pfam" id="PF03767">
    <property type="entry name" value="Acid_phosphat_B"/>
    <property type="match status" value="1"/>
</dbReference>
<dbReference type="InterPro" id="IPR006423">
    <property type="entry name" value="Lipo_e_P4"/>
</dbReference>
<dbReference type="GO" id="GO:0009279">
    <property type="term" value="C:cell outer membrane"/>
    <property type="evidence" value="ECO:0007669"/>
    <property type="project" value="InterPro"/>
</dbReference>
<dbReference type="SUPFAM" id="SSF56784">
    <property type="entry name" value="HAD-like"/>
    <property type="match status" value="1"/>
</dbReference>
<keyword evidence="2" id="KW-0449">Lipoprotein</keyword>
<name>A0A7G5XFM2_9BACT</name>